<evidence type="ECO:0000256" key="6">
    <source>
        <dbReference type="ARBA" id="ARBA00022847"/>
    </source>
</evidence>
<dbReference type="Gene3D" id="1.20.1250.20">
    <property type="entry name" value="MFS general substrate transporter like domains"/>
    <property type="match status" value="1"/>
</dbReference>
<feature type="transmembrane region" description="Helical" evidence="9">
    <location>
        <begin position="509"/>
        <end position="529"/>
    </location>
</feature>
<evidence type="ECO:0000256" key="3">
    <source>
        <dbReference type="ARBA" id="ARBA00022448"/>
    </source>
</evidence>
<feature type="transmembrane region" description="Helical" evidence="9">
    <location>
        <begin position="220"/>
        <end position="239"/>
    </location>
</feature>
<evidence type="ECO:0000256" key="5">
    <source>
        <dbReference type="ARBA" id="ARBA00022692"/>
    </source>
</evidence>
<feature type="domain" description="Major facilitator superfamily (MFS) profile" evidence="10">
    <location>
        <begin position="35"/>
        <end position="533"/>
    </location>
</feature>
<dbReference type="PROSITE" id="PS50850">
    <property type="entry name" value="MFS"/>
    <property type="match status" value="1"/>
</dbReference>
<protein>
    <recommendedName>
        <fullName evidence="10">Major facilitator superfamily (MFS) profile domain-containing protein</fullName>
    </recommendedName>
</protein>
<evidence type="ECO:0000313" key="11">
    <source>
        <dbReference type="EMBL" id="KAI3911470.1"/>
    </source>
</evidence>
<keyword evidence="8 9" id="KW-0472">Membrane</keyword>
<evidence type="ECO:0000313" key="12">
    <source>
        <dbReference type="Proteomes" id="UP001202328"/>
    </source>
</evidence>
<feature type="transmembrane region" description="Helical" evidence="9">
    <location>
        <begin position="251"/>
        <end position="273"/>
    </location>
</feature>
<evidence type="ECO:0000256" key="2">
    <source>
        <dbReference type="ARBA" id="ARBA00010992"/>
    </source>
</evidence>
<dbReference type="SUPFAM" id="SSF103473">
    <property type="entry name" value="MFS general substrate transporter"/>
    <property type="match status" value="1"/>
</dbReference>
<keyword evidence="12" id="KW-1185">Reference proteome</keyword>
<organism evidence="11 12">
    <name type="scientific">Papaver atlanticum</name>
    <dbReference type="NCBI Taxonomy" id="357466"/>
    <lineage>
        <taxon>Eukaryota</taxon>
        <taxon>Viridiplantae</taxon>
        <taxon>Streptophyta</taxon>
        <taxon>Embryophyta</taxon>
        <taxon>Tracheophyta</taxon>
        <taxon>Spermatophyta</taxon>
        <taxon>Magnoliopsida</taxon>
        <taxon>Ranunculales</taxon>
        <taxon>Papaveraceae</taxon>
        <taxon>Papaveroideae</taxon>
        <taxon>Papaver</taxon>
    </lineage>
</organism>
<feature type="transmembrane region" description="Helical" evidence="9">
    <location>
        <begin position="85"/>
        <end position="110"/>
    </location>
</feature>
<dbReference type="GO" id="GO:0016020">
    <property type="term" value="C:membrane"/>
    <property type="evidence" value="ECO:0007669"/>
    <property type="project" value="UniProtKB-SubCell"/>
</dbReference>
<keyword evidence="7 9" id="KW-1133">Transmembrane helix</keyword>
<dbReference type="PANTHER" id="PTHR23500">
    <property type="entry name" value="SOLUTE CARRIER FAMILY 2, FACILITATED GLUCOSE TRANSPORTER"/>
    <property type="match status" value="1"/>
</dbReference>
<dbReference type="Proteomes" id="UP001202328">
    <property type="component" value="Unassembled WGS sequence"/>
</dbReference>
<evidence type="ECO:0000259" key="10">
    <source>
        <dbReference type="PROSITE" id="PS50850"/>
    </source>
</evidence>
<feature type="transmembrane region" description="Helical" evidence="9">
    <location>
        <begin position="483"/>
        <end position="503"/>
    </location>
</feature>
<keyword evidence="5 9" id="KW-0812">Transmembrane</keyword>
<comment type="subcellular location">
    <subcellularLocation>
        <location evidence="1">Membrane</location>
        <topology evidence="1">Multi-pass membrane protein</topology>
    </subcellularLocation>
</comment>
<dbReference type="AlphaFoldDB" id="A0AAD4SMZ1"/>
<keyword evidence="4" id="KW-0762">Sugar transport</keyword>
<evidence type="ECO:0000256" key="8">
    <source>
        <dbReference type="ARBA" id="ARBA00023136"/>
    </source>
</evidence>
<name>A0AAD4SMZ1_9MAGN</name>
<dbReference type="PRINTS" id="PR00171">
    <property type="entry name" value="SUGRTRNSPORT"/>
</dbReference>
<dbReference type="GO" id="GO:0015144">
    <property type="term" value="F:carbohydrate transmembrane transporter activity"/>
    <property type="evidence" value="ECO:0007669"/>
    <property type="project" value="InterPro"/>
</dbReference>
<feature type="transmembrane region" description="Helical" evidence="9">
    <location>
        <begin position="336"/>
        <end position="361"/>
    </location>
</feature>
<feature type="transmembrane region" description="Helical" evidence="9">
    <location>
        <begin position="30"/>
        <end position="58"/>
    </location>
</feature>
<feature type="transmembrane region" description="Helical" evidence="9">
    <location>
        <begin position="438"/>
        <end position="463"/>
    </location>
</feature>
<dbReference type="InterPro" id="IPR045262">
    <property type="entry name" value="STP/PLT_plant"/>
</dbReference>
<dbReference type="InterPro" id="IPR005828">
    <property type="entry name" value="MFS_sugar_transport-like"/>
</dbReference>
<dbReference type="PANTHER" id="PTHR23500:SF574">
    <property type="entry name" value="SUGAR TRANSPORT PROTEIN 1"/>
    <property type="match status" value="1"/>
</dbReference>
<evidence type="ECO:0000256" key="9">
    <source>
        <dbReference type="SAM" id="Phobius"/>
    </source>
</evidence>
<dbReference type="GO" id="GO:0015293">
    <property type="term" value="F:symporter activity"/>
    <property type="evidence" value="ECO:0007669"/>
    <property type="project" value="UniProtKB-KW"/>
</dbReference>
<gene>
    <name evidence="11" type="ORF">MKW98_010357</name>
</gene>
<dbReference type="Pfam" id="PF00083">
    <property type="entry name" value="Sugar_tr"/>
    <property type="match status" value="1"/>
</dbReference>
<evidence type="ECO:0000256" key="1">
    <source>
        <dbReference type="ARBA" id="ARBA00004141"/>
    </source>
</evidence>
<dbReference type="InterPro" id="IPR036259">
    <property type="entry name" value="MFS_trans_sf"/>
</dbReference>
<accession>A0AAD4SMZ1</accession>
<proteinExistence type="inferred from homology"/>
<dbReference type="InterPro" id="IPR020846">
    <property type="entry name" value="MFS_dom"/>
</dbReference>
<keyword evidence="3" id="KW-0813">Transport</keyword>
<feature type="transmembrane region" description="Helical" evidence="9">
    <location>
        <begin position="402"/>
        <end position="426"/>
    </location>
</feature>
<sequence>MGKSTQLPFPAESKVRMNSNNKQKKYRMSLIFLVTCVIGGNGGLLVGYITGIFGGIIFTPEYGKSIYPDTYKDTIVSGYNHYCSLYFMAISLLPASLYCLSFFVLLSRNLECSRLETRRHMIVAGAFLFMGSVVSAFATNIFMFVMGPNLLGVGFGLLNYQIFSVCSFSGAVLCEFTQSGLALFVCGPAMEVQPIKNSKGKDAQRYISEMVSAQNHHQGFLNIAFKMLIAIGILVANLVNYTTNSMKDGWGWRASFVVAVVPAAIISIGSFLLPDTPISMVKHGKLDDAKRLLQRLHATTDDVALQYNDLITAKEAFKSAKGFQMRILYRTQNKPYLLMAIALPLFQQLTGINVIVIYAPFLFKVLELRADATLLYTSIIGGVNVAATIIGIVLVSRGCRRLYFIAGGVQMFVGQIMVGTLVLLKLAGTMGLGDVYDYLIVVAICICVSGFAWWWGPLGCVFFSSDYMLLLFPVEIRPYGQNLAVGLHWMFSTFMAVVFPQMLCHLQFGVFYLFAFFVLIMTLFAYYFVPETNGILVEEDVSQEWKQHWFWRRYFFDPSSNGVLMV</sequence>
<reference evidence="11" key="1">
    <citation type="submission" date="2022-04" db="EMBL/GenBank/DDBJ databases">
        <title>A functionally conserved STORR gene fusion in Papaver species that diverged 16.8 million years ago.</title>
        <authorList>
            <person name="Catania T."/>
        </authorList>
    </citation>
    <scope>NUCLEOTIDE SEQUENCE</scope>
    <source>
        <strain evidence="11">S-188037</strain>
    </source>
</reference>
<feature type="transmembrane region" description="Helical" evidence="9">
    <location>
        <begin position="151"/>
        <end position="174"/>
    </location>
</feature>
<feature type="transmembrane region" description="Helical" evidence="9">
    <location>
        <begin position="373"/>
        <end position="395"/>
    </location>
</feature>
<comment type="caution">
    <text evidence="11">The sequence shown here is derived from an EMBL/GenBank/DDBJ whole genome shotgun (WGS) entry which is preliminary data.</text>
</comment>
<feature type="transmembrane region" description="Helical" evidence="9">
    <location>
        <begin position="122"/>
        <end position="145"/>
    </location>
</feature>
<evidence type="ECO:0000256" key="4">
    <source>
        <dbReference type="ARBA" id="ARBA00022597"/>
    </source>
</evidence>
<dbReference type="EMBL" id="JAJJMB010010045">
    <property type="protein sequence ID" value="KAI3911470.1"/>
    <property type="molecule type" value="Genomic_DNA"/>
</dbReference>
<comment type="similarity">
    <text evidence="2">Belongs to the major facilitator superfamily. Sugar transporter (TC 2.A.1.1) family.</text>
</comment>
<evidence type="ECO:0000256" key="7">
    <source>
        <dbReference type="ARBA" id="ARBA00022989"/>
    </source>
</evidence>
<dbReference type="InterPro" id="IPR003663">
    <property type="entry name" value="Sugar/inositol_transpt"/>
</dbReference>
<keyword evidence="6" id="KW-0769">Symport</keyword>